<reference evidence="8 9" key="1">
    <citation type="submission" date="2017-07" db="EMBL/GenBank/DDBJ databases">
        <title>An improved, manually edited Actinidia chinensis var. chinensis (kiwifruit) genome highlights the challenges associated with draft genomes and gene prediction in plants.</title>
        <authorList>
            <person name="Pilkington S."/>
            <person name="Crowhurst R."/>
            <person name="Hilario E."/>
            <person name="Nardozza S."/>
            <person name="Fraser L."/>
            <person name="Peng Y."/>
            <person name="Gunaseelan K."/>
            <person name="Simpson R."/>
            <person name="Tahir J."/>
            <person name="Deroles S."/>
            <person name="Templeton K."/>
            <person name="Luo Z."/>
            <person name="Davy M."/>
            <person name="Cheng C."/>
            <person name="Mcneilage M."/>
            <person name="Scaglione D."/>
            <person name="Liu Y."/>
            <person name="Zhang Q."/>
            <person name="Datson P."/>
            <person name="De Silva N."/>
            <person name="Gardiner S."/>
            <person name="Bassett H."/>
            <person name="Chagne D."/>
            <person name="Mccallum J."/>
            <person name="Dzierzon H."/>
            <person name="Deng C."/>
            <person name="Wang Y.-Y."/>
            <person name="Barron N."/>
            <person name="Manako K."/>
            <person name="Bowen J."/>
            <person name="Foster T."/>
            <person name="Erridge Z."/>
            <person name="Tiffin H."/>
            <person name="Waite C."/>
            <person name="Davies K."/>
            <person name="Grierson E."/>
            <person name="Laing W."/>
            <person name="Kirk R."/>
            <person name="Chen X."/>
            <person name="Wood M."/>
            <person name="Montefiori M."/>
            <person name="Brummell D."/>
            <person name="Schwinn K."/>
            <person name="Catanach A."/>
            <person name="Fullerton C."/>
            <person name="Li D."/>
            <person name="Meiyalaghan S."/>
            <person name="Nieuwenhuizen N."/>
            <person name="Read N."/>
            <person name="Prakash R."/>
            <person name="Hunter D."/>
            <person name="Zhang H."/>
            <person name="Mckenzie M."/>
            <person name="Knabel M."/>
            <person name="Harris A."/>
            <person name="Allan A."/>
            <person name="Chen A."/>
            <person name="Janssen B."/>
            <person name="Plunkett B."/>
            <person name="Dwamena C."/>
            <person name="Voogd C."/>
            <person name="Leif D."/>
            <person name="Lafferty D."/>
            <person name="Souleyre E."/>
            <person name="Varkonyi-Gasic E."/>
            <person name="Gambi F."/>
            <person name="Hanley J."/>
            <person name="Yao J.-L."/>
            <person name="Cheung J."/>
            <person name="David K."/>
            <person name="Warren B."/>
            <person name="Marsh K."/>
            <person name="Snowden K."/>
            <person name="Lin-Wang K."/>
            <person name="Brian L."/>
            <person name="Martinez-Sanchez M."/>
            <person name="Wang M."/>
            <person name="Ileperuma N."/>
            <person name="Macnee N."/>
            <person name="Campin R."/>
            <person name="Mcatee P."/>
            <person name="Drummond R."/>
            <person name="Espley R."/>
            <person name="Ireland H."/>
            <person name="Wu R."/>
            <person name="Atkinson R."/>
            <person name="Karunairetnam S."/>
            <person name="Bulley S."/>
            <person name="Chunkath S."/>
            <person name="Hanley Z."/>
            <person name="Storey R."/>
            <person name="Thrimawithana A."/>
            <person name="Thomson S."/>
            <person name="David C."/>
            <person name="Testolin R."/>
        </authorList>
    </citation>
    <scope>NUCLEOTIDE SEQUENCE [LARGE SCALE GENOMIC DNA]</scope>
    <source>
        <strain evidence="9">cv. Red5</strain>
        <tissue evidence="8">Young leaf</tissue>
    </source>
</reference>
<evidence type="ECO:0000256" key="5">
    <source>
        <dbReference type="ARBA" id="ARBA00023163"/>
    </source>
</evidence>
<proteinExistence type="predicted"/>
<dbReference type="InterPro" id="IPR016177">
    <property type="entry name" value="DNA-bd_dom_sf"/>
</dbReference>
<dbReference type="Gene3D" id="3.30.730.10">
    <property type="entry name" value="AP2/ERF domain"/>
    <property type="match status" value="1"/>
</dbReference>
<feature type="domain" description="AP2/ERF" evidence="7">
    <location>
        <begin position="69"/>
        <end position="127"/>
    </location>
</feature>
<comment type="subcellular location">
    <subcellularLocation>
        <location evidence="1">Nucleus</location>
    </subcellularLocation>
</comment>
<evidence type="ECO:0000313" key="8">
    <source>
        <dbReference type="EMBL" id="PSS26767.1"/>
    </source>
</evidence>
<name>A0A2R6RDZ1_ACTCC</name>
<dbReference type="STRING" id="1590841.A0A2R6RDZ1"/>
<dbReference type="Gramene" id="PSS26767">
    <property type="protein sequence ID" value="PSS26767"/>
    <property type="gene ID" value="CEY00_Acc07913"/>
</dbReference>
<accession>A0A2R6RDZ1</accession>
<dbReference type="InterPro" id="IPR044808">
    <property type="entry name" value="ERF_plant"/>
</dbReference>
<dbReference type="PANTHER" id="PTHR31190:SF72">
    <property type="entry name" value="AP2 DOMAIN CONTAINING PROTEIN, EXPRESSED"/>
    <property type="match status" value="1"/>
</dbReference>
<gene>
    <name evidence="8" type="ORF">CEY00_Acc07913</name>
</gene>
<keyword evidence="2" id="KW-0611">Plant defense</keyword>
<evidence type="ECO:0000259" key="7">
    <source>
        <dbReference type="PROSITE" id="PS51032"/>
    </source>
</evidence>
<keyword evidence="4" id="KW-0238">DNA-binding</keyword>
<evidence type="ECO:0000256" key="1">
    <source>
        <dbReference type="ARBA" id="ARBA00004123"/>
    </source>
</evidence>
<dbReference type="GO" id="GO:0003677">
    <property type="term" value="F:DNA binding"/>
    <property type="evidence" value="ECO:0007669"/>
    <property type="project" value="UniProtKB-KW"/>
</dbReference>
<dbReference type="AlphaFoldDB" id="A0A2R6RDZ1"/>
<protein>
    <submittedName>
        <fullName evidence="8">Ethylene-responsive transcription factor</fullName>
    </submittedName>
</protein>
<evidence type="ECO:0000256" key="4">
    <source>
        <dbReference type="ARBA" id="ARBA00023125"/>
    </source>
</evidence>
<dbReference type="CDD" id="cd00018">
    <property type="entry name" value="AP2"/>
    <property type="match status" value="1"/>
</dbReference>
<dbReference type="SMART" id="SM00380">
    <property type="entry name" value="AP2"/>
    <property type="match status" value="1"/>
</dbReference>
<keyword evidence="6" id="KW-0539">Nucleus</keyword>
<reference evidence="9" key="2">
    <citation type="journal article" date="2018" name="BMC Genomics">
        <title>A manually annotated Actinidia chinensis var. chinensis (kiwifruit) genome highlights the challenges associated with draft genomes and gene prediction in plants.</title>
        <authorList>
            <person name="Pilkington S.M."/>
            <person name="Crowhurst R."/>
            <person name="Hilario E."/>
            <person name="Nardozza S."/>
            <person name="Fraser L."/>
            <person name="Peng Y."/>
            <person name="Gunaseelan K."/>
            <person name="Simpson R."/>
            <person name="Tahir J."/>
            <person name="Deroles S.C."/>
            <person name="Templeton K."/>
            <person name="Luo Z."/>
            <person name="Davy M."/>
            <person name="Cheng C."/>
            <person name="McNeilage M."/>
            <person name="Scaglione D."/>
            <person name="Liu Y."/>
            <person name="Zhang Q."/>
            <person name="Datson P."/>
            <person name="De Silva N."/>
            <person name="Gardiner S.E."/>
            <person name="Bassett H."/>
            <person name="Chagne D."/>
            <person name="McCallum J."/>
            <person name="Dzierzon H."/>
            <person name="Deng C."/>
            <person name="Wang Y.Y."/>
            <person name="Barron L."/>
            <person name="Manako K."/>
            <person name="Bowen J."/>
            <person name="Foster T.M."/>
            <person name="Erridge Z.A."/>
            <person name="Tiffin H."/>
            <person name="Waite C.N."/>
            <person name="Davies K.M."/>
            <person name="Grierson E.P."/>
            <person name="Laing W.A."/>
            <person name="Kirk R."/>
            <person name="Chen X."/>
            <person name="Wood M."/>
            <person name="Montefiori M."/>
            <person name="Brummell D.A."/>
            <person name="Schwinn K.E."/>
            <person name="Catanach A."/>
            <person name="Fullerton C."/>
            <person name="Li D."/>
            <person name="Meiyalaghan S."/>
            <person name="Nieuwenhuizen N."/>
            <person name="Read N."/>
            <person name="Prakash R."/>
            <person name="Hunter D."/>
            <person name="Zhang H."/>
            <person name="McKenzie M."/>
            <person name="Knabel M."/>
            <person name="Harris A."/>
            <person name="Allan A.C."/>
            <person name="Gleave A."/>
            <person name="Chen A."/>
            <person name="Janssen B.J."/>
            <person name="Plunkett B."/>
            <person name="Ampomah-Dwamena C."/>
            <person name="Voogd C."/>
            <person name="Leif D."/>
            <person name="Lafferty D."/>
            <person name="Souleyre E.J.F."/>
            <person name="Varkonyi-Gasic E."/>
            <person name="Gambi F."/>
            <person name="Hanley J."/>
            <person name="Yao J.L."/>
            <person name="Cheung J."/>
            <person name="David K.M."/>
            <person name="Warren B."/>
            <person name="Marsh K."/>
            <person name="Snowden K.C."/>
            <person name="Lin-Wang K."/>
            <person name="Brian L."/>
            <person name="Martinez-Sanchez M."/>
            <person name="Wang M."/>
            <person name="Ileperuma N."/>
            <person name="Macnee N."/>
            <person name="Campin R."/>
            <person name="McAtee P."/>
            <person name="Drummond R.S.M."/>
            <person name="Espley R.V."/>
            <person name="Ireland H.S."/>
            <person name="Wu R."/>
            <person name="Atkinson R.G."/>
            <person name="Karunairetnam S."/>
            <person name="Bulley S."/>
            <person name="Chunkath S."/>
            <person name="Hanley Z."/>
            <person name="Storey R."/>
            <person name="Thrimawithana A.H."/>
            <person name="Thomson S."/>
            <person name="David C."/>
            <person name="Testolin R."/>
            <person name="Huang H."/>
            <person name="Hellens R.P."/>
            <person name="Schaffer R.J."/>
        </authorList>
    </citation>
    <scope>NUCLEOTIDE SEQUENCE [LARGE SCALE GENOMIC DNA]</scope>
    <source>
        <strain evidence="9">cv. Red5</strain>
    </source>
</reference>
<dbReference type="EMBL" id="NKQK01000007">
    <property type="protein sequence ID" value="PSS26767.1"/>
    <property type="molecule type" value="Genomic_DNA"/>
</dbReference>
<dbReference type="PROSITE" id="PS51032">
    <property type="entry name" value="AP2_ERF"/>
    <property type="match status" value="1"/>
</dbReference>
<evidence type="ECO:0000256" key="2">
    <source>
        <dbReference type="ARBA" id="ARBA00022821"/>
    </source>
</evidence>
<evidence type="ECO:0000313" key="9">
    <source>
        <dbReference type="Proteomes" id="UP000241394"/>
    </source>
</evidence>
<dbReference type="GO" id="GO:0003700">
    <property type="term" value="F:DNA-binding transcription factor activity"/>
    <property type="evidence" value="ECO:0007669"/>
    <property type="project" value="InterPro"/>
</dbReference>
<dbReference type="InterPro" id="IPR036955">
    <property type="entry name" value="AP2/ERF_dom_sf"/>
</dbReference>
<dbReference type="GO" id="GO:0006952">
    <property type="term" value="P:defense response"/>
    <property type="evidence" value="ECO:0007669"/>
    <property type="project" value="UniProtKB-KW"/>
</dbReference>
<dbReference type="PRINTS" id="PR00367">
    <property type="entry name" value="ETHRSPELEMNT"/>
</dbReference>
<keyword evidence="5" id="KW-0804">Transcription</keyword>
<dbReference type="PANTHER" id="PTHR31190">
    <property type="entry name" value="DNA-BINDING DOMAIN"/>
    <property type="match status" value="1"/>
</dbReference>
<evidence type="ECO:0000256" key="3">
    <source>
        <dbReference type="ARBA" id="ARBA00023015"/>
    </source>
</evidence>
<sequence length="199" mass="22582">MAEVKLDFLPESSFSWSKLIFLDDSVDPSEEIISSDENFLPHFLAEKVKEKPLETDSSSEKKDLKKEKSYIGVRKRPWGTYASEIRDSTRHGARVWLGTFTTAEEAALAYDQAAFVMRGRLARLNFPTDKVRESLREMKCRCENGSSSASALKEINKKRLKILGGKRVSKKERVKQENGNMLVFEDLGADLLDELLNSS</sequence>
<evidence type="ECO:0000256" key="6">
    <source>
        <dbReference type="ARBA" id="ARBA00023242"/>
    </source>
</evidence>
<dbReference type="SMR" id="A0A2R6RDZ1"/>
<dbReference type="FunFam" id="3.30.730.10:FF:000001">
    <property type="entry name" value="Ethylene-responsive transcription factor 2"/>
    <property type="match status" value="1"/>
</dbReference>
<organism evidence="8 9">
    <name type="scientific">Actinidia chinensis var. chinensis</name>
    <name type="common">Chinese soft-hair kiwi</name>
    <dbReference type="NCBI Taxonomy" id="1590841"/>
    <lineage>
        <taxon>Eukaryota</taxon>
        <taxon>Viridiplantae</taxon>
        <taxon>Streptophyta</taxon>
        <taxon>Embryophyta</taxon>
        <taxon>Tracheophyta</taxon>
        <taxon>Spermatophyta</taxon>
        <taxon>Magnoliopsida</taxon>
        <taxon>eudicotyledons</taxon>
        <taxon>Gunneridae</taxon>
        <taxon>Pentapetalae</taxon>
        <taxon>asterids</taxon>
        <taxon>Ericales</taxon>
        <taxon>Actinidiaceae</taxon>
        <taxon>Actinidia</taxon>
    </lineage>
</organism>
<keyword evidence="9" id="KW-1185">Reference proteome</keyword>
<dbReference type="OMA" id="SPYWDMI"/>
<dbReference type="GO" id="GO:0009873">
    <property type="term" value="P:ethylene-activated signaling pathway"/>
    <property type="evidence" value="ECO:0007669"/>
    <property type="project" value="InterPro"/>
</dbReference>
<dbReference type="SUPFAM" id="SSF54171">
    <property type="entry name" value="DNA-binding domain"/>
    <property type="match status" value="1"/>
</dbReference>
<dbReference type="InterPro" id="IPR001471">
    <property type="entry name" value="AP2/ERF_dom"/>
</dbReference>
<dbReference type="OrthoDB" id="670255at2759"/>
<keyword evidence="3" id="KW-0805">Transcription regulation</keyword>
<dbReference type="GO" id="GO:0005634">
    <property type="term" value="C:nucleus"/>
    <property type="evidence" value="ECO:0007669"/>
    <property type="project" value="UniProtKB-SubCell"/>
</dbReference>
<dbReference type="InParanoid" id="A0A2R6RDZ1"/>
<dbReference type="Proteomes" id="UP000241394">
    <property type="component" value="Chromosome LG7"/>
</dbReference>
<dbReference type="Pfam" id="PF00847">
    <property type="entry name" value="AP2"/>
    <property type="match status" value="1"/>
</dbReference>
<comment type="caution">
    <text evidence="8">The sequence shown here is derived from an EMBL/GenBank/DDBJ whole genome shotgun (WGS) entry which is preliminary data.</text>
</comment>